<name>A0ABW7Y1L5_STRCE</name>
<comment type="caution">
    <text evidence="2">The sequence shown here is derived from an EMBL/GenBank/DDBJ whole genome shotgun (WGS) entry which is preliminary data.</text>
</comment>
<dbReference type="Proteomes" id="UP001612415">
    <property type="component" value="Unassembled WGS sequence"/>
</dbReference>
<feature type="compositionally biased region" description="Low complexity" evidence="1">
    <location>
        <begin position="64"/>
        <end position="94"/>
    </location>
</feature>
<feature type="compositionally biased region" description="Basic and acidic residues" evidence="1">
    <location>
        <begin position="137"/>
        <end position="148"/>
    </location>
</feature>
<feature type="region of interest" description="Disordered" evidence="1">
    <location>
        <begin position="182"/>
        <end position="219"/>
    </location>
</feature>
<reference evidence="2 3" key="1">
    <citation type="submission" date="2024-10" db="EMBL/GenBank/DDBJ databases">
        <title>The Natural Products Discovery Center: Release of the First 8490 Sequenced Strains for Exploring Actinobacteria Biosynthetic Diversity.</title>
        <authorList>
            <person name="Kalkreuter E."/>
            <person name="Kautsar S.A."/>
            <person name="Yang D."/>
            <person name="Bader C.D."/>
            <person name="Teijaro C.N."/>
            <person name="Fluegel L."/>
            <person name="Davis C.M."/>
            <person name="Simpson J.R."/>
            <person name="Lauterbach L."/>
            <person name="Steele A.D."/>
            <person name="Gui C."/>
            <person name="Meng S."/>
            <person name="Li G."/>
            <person name="Viehrig K."/>
            <person name="Ye F."/>
            <person name="Su P."/>
            <person name="Kiefer A.F."/>
            <person name="Nichols A."/>
            <person name="Cepeda A.J."/>
            <person name="Yan W."/>
            <person name="Fan B."/>
            <person name="Jiang Y."/>
            <person name="Adhikari A."/>
            <person name="Zheng C.-J."/>
            <person name="Schuster L."/>
            <person name="Cowan T.M."/>
            <person name="Smanski M.J."/>
            <person name="Chevrette M.G."/>
            <person name="De Carvalho L.P.S."/>
            <person name="Shen B."/>
        </authorList>
    </citation>
    <scope>NUCLEOTIDE SEQUENCE [LARGE SCALE GENOMIC DNA]</scope>
    <source>
        <strain evidence="2 3">NPDC051599</strain>
    </source>
</reference>
<feature type="compositionally biased region" description="Polar residues" evidence="1">
    <location>
        <begin position="1"/>
        <end position="18"/>
    </location>
</feature>
<evidence type="ECO:0000313" key="2">
    <source>
        <dbReference type="EMBL" id="MFI5675468.1"/>
    </source>
</evidence>
<protein>
    <recommendedName>
        <fullName evidence="4">Regulatory protein</fullName>
    </recommendedName>
</protein>
<evidence type="ECO:0008006" key="4">
    <source>
        <dbReference type="Google" id="ProtNLM"/>
    </source>
</evidence>
<evidence type="ECO:0000256" key="1">
    <source>
        <dbReference type="SAM" id="MobiDB-lite"/>
    </source>
</evidence>
<feature type="compositionally biased region" description="Basic and acidic residues" evidence="1">
    <location>
        <begin position="202"/>
        <end position="212"/>
    </location>
</feature>
<proteinExistence type="predicted"/>
<gene>
    <name evidence="2" type="ORF">ACIA8P_12460</name>
</gene>
<dbReference type="EMBL" id="JBITDC010000004">
    <property type="protein sequence ID" value="MFI5675468.1"/>
    <property type="molecule type" value="Genomic_DNA"/>
</dbReference>
<feature type="compositionally biased region" description="Low complexity" evidence="1">
    <location>
        <begin position="104"/>
        <end position="125"/>
    </location>
</feature>
<organism evidence="2 3">
    <name type="scientific">Streptomyces cellulosae</name>
    <dbReference type="NCBI Taxonomy" id="1968"/>
    <lineage>
        <taxon>Bacteria</taxon>
        <taxon>Bacillati</taxon>
        <taxon>Actinomycetota</taxon>
        <taxon>Actinomycetes</taxon>
        <taxon>Kitasatosporales</taxon>
        <taxon>Streptomycetaceae</taxon>
        <taxon>Streptomyces</taxon>
    </lineage>
</organism>
<feature type="compositionally biased region" description="Polar residues" evidence="1">
    <location>
        <begin position="184"/>
        <end position="196"/>
    </location>
</feature>
<keyword evidence="3" id="KW-1185">Reference proteome</keyword>
<dbReference type="RefSeq" id="WP_398656266.1">
    <property type="nucleotide sequence ID" value="NZ_JBITDC010000004.1"/>
</dbReference>
<sequence length="219" mass="23052">MSETTSPTELTSQYTAQVSADLERNTKEQERIGAEIAALQEQLTALQRDHQVLVGIQQVIDTAPPSARSEPAAAADSAAVPAPRTETATTPATGTRKRTKAKKTGSAARRSPAKKAAAAPPAAKSDTAKTKQTKLVDLVRGHLAEQSEPRSAAEIATALGQAHPDRSIKTTVIRTTLEGLVARTQAQRSKQGSSVYYTAPETPEKATSKQTEEAASAEA</sequence>
<accession>A0ABW7Y1L5</accession>
<evidence type="ECO:0000313" key="3">
    <source>
        <dbReference type="Proteomes" id="UP001612415"/>
    </source>
</evidence>
<feature type="region of interest" description="Disordered" evidence="1">
    <location>
        <begin position="64"/>
        <end position="163"/>
    </location>
</feature>
<feature type="region of interest" description="Disordered" evidence="1">
    <location>
        <begin position="1"/>
        <end position="26"/>
    </location>
</feature>